<dbReference type="OrthoDB" id="6022at2759"/>
<evidence type="ECO:0000313" key="5">
    <source>
        <dbReference type="Proteomes" id="UP000398389"/>
    </source>
</evidence>
<sequence>MSALKDYLSKKYLDPVGSDKSEKKTKKKKRKNDPSNKSSGSVIKDDDEGDTLLTANKPSKRVSSKNMTFEEYTKRRKLEYADDEEEEEEEEEGEEYNQNKDITKIKKKNAWKRLDGSTKMEEPDKQLPADTSALSLHNKYYGLQTADQIADQMREKAEAEAAVRAQLATTTDIDAHDTVHRDAQGRRIDDIESIRQAELEAEAAEKRAREQAHRRINAGVVQLRMEQEGAQDSSGTRYTRHADDAELNAQQRSKVDTFHDPAATFLKKKKTTALVKSSNTKSRHADDGLSWKIYPGPYPPNRFDIPPGSMWDGVDRSNGFEKLWFQKESQVKELKNREYTSSYDI</sequence>
<evidence type="ECO:0000256" key="3">
    <source>
        <dbReference type="SAM" id="MobiDB-lite"/>
    </source>
</evidence>
<dbReference type="GO" id="GO:0000398">
    <property type="term" value="P:mRNA splicing, via spliceosome"/>
    <property type="evidence" value="ECO:0007669"/>
    <property type="project" value="TreeGrafter"/>
</dbReference>
<name>A0A5E8BXH6_9ASCO</name>
<dbReference type="PANTHER" id="PTHR31809">
    <property type="entry name" value="BUD13 HOMOLOG"/>
    <property type="match status" value="1"/>
</dbReference>
<dbReference type="AlphaFoldDB" id="A0A5E8BXH6"/>
<evidence type="ECO:0000256" key="1">
    <source>
        <dbReference type="ARBA" id="ARBA00011069"/>
    </source>
</evidence>
<evidence type="ECO:0000256" key="2">
    <source>
        <dbReference type="ARBA" id="ARBA00020644"/>
    </source>
</evidence>
<feature type="region of interest" description="Disordered" evidence="3">
    <location>
        <begin position="1"/>
        <end position="101"/>
    </location>
</feature>
<reference evidence="4 5" key="1">
    <citation type="submission" date="2019-09" db="EMBL/GenBank/DDBJ databases">
        <authorList>
            <person name="Brejova B."/>
        </authorList>
    </citation>
    <scope>NUCLEOTIDE SEQUENCE [LARGE SCALE GENOMIC DNA]</scope>
</reference>
<dbReference type="Pfam" id="PF09736">
    <property type="entry name" value="Bud13"/>
    <property type="match status" value="1"/>
</dbReference>
<accession>A0A5E8BXH6</accession>
<dbReference type="GO" id="GO:0005684">
    <property type="term" value="C:U2-type spliceosomal complex"/>
    <property type="evidence" value="ECO:0007669"/>
    <property type="project" value="TreeGrafter"/>
</dbReference>
<dbReference type="InterPro" id="IPR018609">
    <property type="entry name" value="Bud13"/>
</dbReference>
<dbReference type="Proteomes" id="UP000398389">
    <property type="component" value="Unassembled WGS sequence"/>
</dbReference>
<comment type="similarity">
    <text evidence="1">Belongs to the CWC26 family.</text>
</comment>
<feature type="compositionally biased region" description="Basic and acidic residues" evidence="3">
    <location>
        <begin position="7"/>
        <end position="22"/>
    </location>
</feature>
<protein>
    <recommendedName>
        <fullName evidence="2">Pre-mRNA-splicing factor CWC26</fullName>
    </recommendedName>
</protein>
<gene>
    <name evidence="4" type="ORF">SAPINGB_P004865</name>
</gene>
<dbReference type="EMBL" id="CABVLU010000004">
    <property type="protein sequence ID" value="VVT56154.1"/>
    <property type="molecule type" value="Genomic_DNA"/>
</dbReference>
<dbReference type="GO" id="GO:0003723">
    <property type="term" value="F:RNA binding"/>
    <property type="evidence" value="ECO:0007669"/>
    <property type="project" value="TreeGrafter"/>
</dbReference>
<dbReference type="InterPro" id="IPR051112">
    <property type="entry name" value="CWC26_splicing_factor"/>
</dbReference>
<keyword evidence="5" id="KW-1185">Reference proteome</keyword>
<proteinExistence type="inferred from homology"/>
<dbReference type="PANTHER" id="PTHR31809:SF0">
    <property type="entry name" value="BUD13 HOMOLOG"/>
    <property type="match status" value="1"/>
</dbReference>
<organism evidence="4 5">
    <name type="scientific">Magnusiomyces paraingens</name>
    <dbReference type="NCBI Taxonomy" id="2606893"/>
    <lineage>
        <taxon>Eukaryota</taxon>
        <taxon>Fungi</taxon>
        <taxon>Dikarya</taxon>
        <taxon>Ascomycota</taxon>
        <taxon>Saccharomycotina</taxon>
        <taxon>Dipodascomycetes</taxon>
        <taxon>Dipodascales</taxon>
        <taxon>Dipodascaceae</taxon>
        <taxon>Magnusiomyces</taxon>
    </lineage>
</organism>
<evidence type="ECO:0000313" key="4">
    <source>
        <dbReference type="EMBL" id="VVT56154.1"/>
    </source>
</evidence>
<dbReference type="RefSeq" id="XP_031855471.1">
    <property type="nucleotide sequence ID" value="XM_031999580.1"/>
</dbReference>
<dbReference type="GO" id="GO:0070274">
    <property type="term" value="C:RES complex"/>
    <property type="evidence" value="ECO:0007669"/>
    <property type="project" value="TreeGrafter"/>
</dbReference>
<feature type="compositionally biased region" description="Acidic residues" evidence="3">
    <location>
        <begin position="81"/>
        <end position="95"/>
    </location>
</feature>
<dbReference type="GeneID" id="43583680"/>